<keyword evidence="3" id="KW-0802">TPR repeat</keyword>
<dbReference type="GO" id="GO:0006355">
    <property type="term" value="P:regulation of DNA-templated transcription"/>
    <property type="evidence" value="ECO:0007669"/>
    <property type="project" value="TreeGrafter"/>
</dbReference>
<dbReference type="InterPro" id="IPR005158">
    <property type="entry name" value="BTAD"/>
</dbReference>
<dbReference type="PROSITE" id="PS50005">
    <property type="entry name" value="TPR"/>
    <property type="match status" value="1"/>
</dbReference>
<dbReference type="InterPro" id="IPR019734">
    <property type="entry name" value="TPR_rpt"/>
</dbReference>
<dbReference type="InterPro" id="IPR051677">
    <property type="entry name" value="AfsR-DnrI-RedD_regulator"/>
</dbReference>
<dbReference type="Pfam" id="PF03704">
    <property type="entry name" value="BTAD"/>
    <property type="match status" value="1"/>
</dbReference>
<dbReference type="SMART" id="SM01043">
    <property type="entry name" value="BTAD"/>
    <property type="match status" value="1"/>
</dbReference>
<feature type="repeat" description="TPR" evidence="3">
    <location>
        <begin position="513"/>
        <end position="546"/>
    </location>
</feature>
<dbReference type="Proteomes" id="UP000746741">
    <property type="component" value="Unassembled WGS sequence"/>
</dbReference>
<reference evidence="6 7" key="2">
    <citation type="submission" date="2020-02" db="EMBL/GenBank/DDBJ databases">
        <authorList>
            <person name="Sun Q."/>
            <person name="Inoue M."/>
        </authorList>
    </citation>
    <scope>NUCLEOTIDE SEQUENCE [LARGE SCALE GENOMIC DNA]</scope>
    <source>
        <strain evidence="6 7">KCTC 22478</strain>
    </source>
</reference>
<dbReference type="RefSeq" id="WP_168043756.1">
    <property type="nucleotide sequence ID" value="NZ_JAAEDK010000041.1"/>
</dbReference>
<dbReference type="PANTHER" id="PTHR35807">
    <property type="entry name" value="TRANSCRIPTIONAL REGULATOR REDD-RELATED"/>
    <property type="match status" value="1"/>
</dbReference>
<keyword evidence="2" id="KW-0804">Transcription</keyword>
<sequence length="650" mass="70860">MPLRLLGEIGLEGGTGEALRLPTRKTALLLAFLALAGTARSRREALCAAFWPDRGDAQARNSLRQGLAAIRQALATDPETGLRLEGDVEAVHLLGRPEDVDAWQFDALAASTAPEALARAAALWRGDLLEGMTLPEPLDQWFAPHRQRFREKALLLAERLSLAEDGAAVEAGAALAERLLLRDPAAEEAHRALIRLHLRHGRAAAARRQFETCREALRRELDAAPDPQTEALLAQPVPATRAAAPTPEPRGRERPAIIVMPFDNLSGAADDYFVDGVVEEITSALSRVRDFFVIARQSAYTYKGRLVDVRTIGRELGVNYVVEGTVRRGGDRLRITVHLVDPESRAQLWSDRYEGATTDVFEFQDRIAAQVAGAIHPAVRNAEIDAARRRPPGGLRAYDLVLRAMPRIWAQNASDNAEAIATLRQAIEAEPTYGRAHALRAWCHAQAVVYLWSGAPEADRAAAAEAVEAASPLIADDPTALAAAGAAISQCLDDLDRAGAFIEAALALEPNNAWAWARHGWLAIYRDEADRAVESFERSLALNPLDPMAFNLRIGIAVALSLRGDNAEALRILRDVLHQHPQMAWANRQLALMLAETGDMEGARAAIARLRAVTPNASIALLRRTHPIRHLGPRFERMVAAWRAAGLPEA</sequence>
<reference evidence="5" key="1">
    <citation type="submission" date="2020-01" db="EMBL/GenBank/DDBJ databases">
        <authorList>
            <person name="Rat A."/>
        </authorList>
    </citation>
    <scope>NUCLEOTIDE SEQUENCE</scope>
    <source>
        <strain evidence="5">LMG 31161</strain>
    </source>
</reference>
<evidence type="ECO:0000256" key="1">
    <source>
        <dbReference type="ARBA" id="ARBA00023015"/>
    </source>
</evidence>
<dbReference type="Gene3D" id="3.40.50.10070">
    <property type="entry name" value="TolB, N-terminal domain"/>
    <property type="match status" value="1"/>
</dbReference>
<evidence type="ECO:0000256" key="3">
    <source>
        <dbReference type="PROSITE-ProRule" id="PRU00339"/>
    </source>
</evidence>
<evidence type="ECO:0000256" key="2">
    <source>
        <dbReference type="ARBA" id="ARBA00023163"/>
    </source>
</evidence>
<evidence type="ECO:0000313" key="7">
    <source>
        <dbReference type="Proteomes" id="UP000746741"/>
    </source>
</evidence>
<keyword evidence="7" id="KW-1185">Reference proteome</keyword>
<proteinExistence type="predicted"/>
<name>A0A9X9WKV8_9PROT</name>
<reference evidence="5" key="3">
    <citation type="journal article" date="2021" name="Syst. Appl. Microbiol.">
        <title>Roseomonas hellenica sp. nov., isolated from roots of wild-growing Alkanna tinctoria.</title>
        <authorList>
            <person name="Rat A."/>
            <person name="Naranjo H.D."/>
            <person name="Lebbe L."/>
            <person name="Cnockaert M."/>
            <person name="Krigas N."/>
            <person name="Grigoriadou K."/>
            <person name="Maloupa E."/>
            <person name="Willems A."/>
        </authorList>
    </citation>
    <scope>NUCLEOTIDE SEQUENCE</scope>
    <source>
        <strain evidence="5">LMG 31161</strain>
    </source>
</reference>
<dbReference type="SUPFAM" id="SSF48452">
    <property type="entry name" value="TPR-like"/>
    <property type="match status" value="2"/>
</dbReference>
<organism evidence="5 8">
    <name type="scientific">Neoroseomonas oryzicola</name>
    <dbReference type="NCBI Taxonomy" id="535904"/>
    <lineage>
        <taxon>Bacteria</taxon>
        <taxon>Pseudomonadati</taxon>
        <taxon>Pseudomonadota</taxon>
        <taxon>Alphaproteobacteria</taxon>
        <taxon>Acetobacterales</taxon>
        <taxon>Acetobacteraceae</taxon>
        <taxon>Neoroseomonas</taxon>
    </lineage>
</organism>
<evidence type="ECO:0000313" key="6">
    <source>
        <dbReference type="EMBL" id="NKE19848.1"/>
    </source>
</evidence>
<dbReference type="InterPro" id="IPR036388">
    <property type="entry name" value="WH-like_DNA-bd_sf"/>
</dbReference>
<keyword evidence="1" id="KW-0805">Transcription regulation</keyword>
<dbReference type="Proteomes" id="UP001138708">
    <property type="component" value="Unassembled WGS sequence"/>
</dbReference>
<dbReference type="EMBL" id="JAAEDK010000041">
    <property type="protein sequence ID" value="MBR0660968.1"/>
    <property type="molecule type" value="Genomic_DNA"/>
</dbReference>
<accession>A0A9X9WKV8</accession>
<dbReference type="GO" id="GO:0003677">
    <property type="term" value="F:DNA binding"/>
    <property type="evidence" value="ECO:0007669"/>
    <property type="project" value="TreeGrafter"/>
</dbReference>
<protein>
    <submittedName>
        <fullName evidence="5">Tetratricopeptide repeat protein</fullName>
    </submittedName>
</protein>
<evidence type="ECO:0000313" key="8">
    <source>
        <dbReference type="Proteomes" id="UP001138708"/>
    </source>
</evidence>
<evidence type="ECO:0000313" key="5">
    <source>
        <dbReference type="EMBL" id="MBR0660968.1"/>
    </source>
</evidence>
<feature type="domain" description="Bacterial transcriptional activator" evidence="4">
    <location>
        <begin position="100"/>
        <end position="237"/>
    </location>
</feature>
<dbReference type="PANTHER" id="PTHR35807:SF1">
    <property type="entry name" value="TRANSCRIPTIONAL REGULATOR REDD"/>
    <property type="match status" value="1"/>
</dbReference>
<gene>
    <name evidence="6" type="ORF">GWK15_23025</name>
    <name evidence="5" type="ORF">GXW75_17050</name>
</gene>
<dbReference type="EMBL" id="JAAVUP010000014">
    <property type="protein sequence ID" value="NKE19848.1"/>
    <property type="molecule type" value="Genomic_DNA"/>
</dbReference>
<dbReference type="Gene3D" id="1.25.40.10">
    <property type="entry name" value="Tetratricopeptide repeat domain"/>
    <property type="match status" value="2"/>
</dbReference>
<dbReference type="AlphaFoldDB" id="A0A9X9WKV8"/>
<dbReference type="Pfam" id="PF14559">
    <property type="entry name" value="TPR_19"/>
    <property type="match status" value="1"/>
</dbReference>
<evidence type="ECO:0000259" key="4">
    <source>
        <dbReference type="SMART" id="SM01043"/>
    </source>
</evidence>
<dbReference type="Gene3D" id="1.10.10.10">
    <property type="entry name" value="Winged helix-like DNA-binding domain superfamily/Winged helix DNA-binding domain"/>
    <property type="match status" value="1"/>
</dbReference>
<dbReference type="InterPro" id="IPR011990">
    <property type="entry name" value="TPR-like_helical_dom_sf"/>
</dbReference>
<comment type="caution">
    <text evidence="5">The sequence shown here is derived from an EMBL/GenBank/DDBJ whole genome shotgun (WGS) entry which is preliminary data.</text>
</comment>